<evidence type="ECO:0000256" key="2">
    <source>
        <dbReference type="ARBA" id="ARBA00022840"/>
    </source>
</evidence>
<keyword evidence="9" id="KW-1185">Reference proteome</keyword>
<dbReference type="PANTHER" id="PTHR24416:SF620">
    <property type="entry name" value="TYROSINE-PROTEIN KINASE RECEPTOR TORSO"/>
    <property type="match status" value="1"/>
</dbReference>
<name>A0A8J9ZFS4_BRALA</name>
<dbReference type="Gene3D" id="3.30.200.20">
    <property type="entry name" value="Phosphorylase Kinase, domain 1"/>
    <property type="match status" value="1"/>
</dbReference>
<dbReference type="PROSITE" id="PS00107">
    <property type="entry name" value="PROTEIN_KINASE_ATP"/>
    <property type="match status" value="1"/>
</dbReference>
<evidence type="ECO:0000313" key="9">
    <source>
        <dbReference type="Proteomes" id="UP000838412"/>
    </source>
</evidence>
<dbReference type="AlphaFoldDB" id="A0A8J9ZFS4"/>
<dbReference type="GO" id="GO:0043235">
    <property type="term" value="C:receptor complex"/>
    <property type="evidence" value="ECO:0007669"/>
    <property type="project" value="TreeGrafter"/>
</dbReference>
<dbReference type="PROSITE" id="PS00109">
    <property type="entry name" value="PROTEIN_KINASE_TYR"/>
    <property type="match status" value="1"/>
</dbReference>
<dbReference type="GO" id="GO:0005524">
    <property type="term" value="F:ATP binding"/>
    <property type="evidence" value="ECO:0007669"/>
    <property type="project" value="UniProtKB-UniRule"/>
</dbReference>
<proteinExistence type="predicted"/>
<organism evidence="8 9">
    <name type="scientific">Branchiostoma lanceolatum</name>
    <name type="common">Common lancelet</name>
    <name type="synonym">Amphioxus lanceolatum</name>
    <dbReference type="NCBI Taxonomy" id="7740"/>
    <lineage>
        <taxon>Eukaryota</taxon>
        <taxon>Metazoa</taxon>
        <taxon>Chordata</taxon>
        <taxon>Cephalochordata</taxon>
        <taxon>Leptocardii</taxon>
        <taxon>Amphioxiformes</taxon>
        <taxon>Branchiostomatidae</taxon>
        <taxon>Branchiostoma</taxon>
    </lineage>
</organism>
<feature type="transmembrane region" description="Helical" evidence="6">
    <location>
        <begin position="259"/>
        <end position="285"/>
    </location>
</feature>
<dbReference type="PRINTS" id="PR00109">
    <property type="entry name" value="TYRKINASE"/>
</dbReference>
<keyword evidence="6" id="KW-0472">Membrane</keyword>
<evidence type="ECO:0000256" key="4">
    <source>
        <dbReference type="PROSITE-ProRule" id="PRU10141"/>
    </source>
</evidence>
<feature type="region of interest" description="Disordered" evidence="5">
    <location>
        <begin position="691"/>
        <end position="725"/>
    </location>
</feature>
<evidence type="ECO:0000313" key="8">
    <source>
        <dbReference type="EMBL" id="CAH1252686.1"/>
    </source>
</evidence>
<keyword evidence="6" id="KW-0812">Transmembrane</keyword>
<dbReference type="Proteomes" id="UP000838412">
    <property type="component" value="Chromosome 2"/>
</dbReference>
<dbReference type="SUPFAM" id="SSF56112">
    <property type="entry name" value="Protein kinase-like (PK-like)"/>
    <property type="match status" value="1"/>
</dbReference>
<sequence>MVKLTERFSYSRPHDDPLDYDLPIGGFDWLFPDSFSPPTVSLTDREKLEQRGYSFTDAESFAYDDVRLSHDYEFEVIVLLDGNSGRGVKHMFLTADCYSSTGDREFCENQPVVLSSEPVNMTLLGLSCQNSTEGASFTAVVSWLRPVQVAQAHSIIRYVIRLEQGDSVAEGAQFDQFVVENSTRDPLDPVYFKIQQLKLGESYELHVTPLLNMSHHDYPTPYGNKGRLTFNTTSTDRCAWLHGGKAWKDDRSASEGSSVLVSVLPALSVVTVVVLVGSAVAFCLCRRHRDGSKTYTGLTFFPLMPKSDWKPPVVPRPQHDFGQWELSRGLLDVEKEPIGKGAFGLVFRAIAVGLDKNPLPVTVAVKTLPDHPTNEQRQDFLDEIQTILDIGPHPNILGMRGCCTMSDPLYIVVEYMPYGDLLHFLWGCRQPAAQKEDPIYQFQEKGVYQVARQVARGMEYLSQKRFIHGDLAARNVLVGDGLVVKISDFGLSSDIYHRGYMRENMGRKIPLKWVSPERIYGGGRCTIKSDVWSFGVLLYELVTLGGVPYPGMTMRQIMEKLKNGYRMERPDDCSILLYDVMKRCWKWKPVERPSFSDLFNEFDAILNFDADYTRVLQAIPMGDERDYSRDIGADDDVTMSKEEDVGSVHSDVTDEEEKEEQKDEVAIETETSYLPMAERKRRCIISKTPAEDKDSGYCGDMTSSPHKNTAVRYENDVTSVEEEDT</sequence>
<feature type="region of interest" description="Disordered" evidence="5">
    <location>
        <begin position="627"/>
        <end position="665"/>
    </location>
</feature>
<dbReference type="EMBL" id="OV696687">
    <property type="protein sequence ID" value="CAH1252686.1"/>
    <property type="molecule type" value="Genomic_DNA"/>
</dbReference>
<comment type="subcellular location">
    <subcellularLocation>
        <location evidence="1">Membrane</location>
        <topology evidence="1">Single-pass type I membrane protein</topology>
    </subcellularLocation>
</comment>
<evidence type="ECO:0000256" key="3">
    <source>
        <dbReference type="ARBA" id="ARBA00051243"/>
    </source>
</evidence>
<reference evidence="8" key="1">
    <citation type="submission" date="2022-01" db="EMBL/GenBank/DDBJ databases">
        <authorList>
            <person name="Braso-Vives M."/>
        </authorList>
    </citation>
    <scope>NUCLEOTIDE SEQUENCE</scope>
</reference>
<evidence type="ECO:0000256" key="6">
    <source>
        <dbReference type="SAM" id="Phobius"/>
    </source>
</evidence>
<dbReference type="CDD" id="cd00192">
    <property type="entry name" value="PTKc"/>
    <property type="match status" value="1"/>
</dbReference>
<dbReference type="GO" id="GO:0004714">
    <property type="term" value="F:transmembrane receptor protein tyrosine kinase activity"/>
    <property type="evidence" value="ECO:0007669"/>
    <property type="project" value="UniProtKB-EC"/>
</dbReference>
<dbReference type="FunFam" id="1.10.510.10:FF:001713">
    <property type="entry name" value="Uncharacterized protein"/>
    <property type="match status" value="1"/>
</dbReference>
<protein>
    <submittedName>
        <fullName evidence="8">FGFR3 protein</fullName>
    </submittedName>
</protein>
<dbReference type="GO" id="GO:0005886">
    <property type="term" value="C:plasma membrane"/>
    <property type="evidence" value="ECO:0007669"/>
    <property type="project" value="TreeGrafter"/>
</dbReference>
<evidence type="ECO:0000256" key="5">
    <source>
        <dbReference type="SAM" id="MobiDB-lite"/>
    </source>
</evidence>
<dbReference type="GO" id="GO:0007169">
    <property type="term" value="P:cell surface receptor protein tyrosine kinase signaling pathway"/>
    <property type="evidence" value="ECO:0007669"/>
    <property type="project" value="TreeGrafter"/>
</dbReference>
<dbReference type="PROSITE" id="PS50011">
    <property type="entry name" value="PROTEIN_KINASE_DOM"/>
    <property type="match status" value="1"/>
</dbReference>
<keyword evidence="4" id="KW-0547">Nucleotide-binding</keyword>
<dbReference type="InterPro" id="IPR001245">
    <property type="entry name" value="Ser-Thr/Tyr_kinase_cat_dom"/>
</dbReference>
<gene>
    <name evidence="8" type="primary">FGFR3</name>
    <name evidence="8" type="ORF">BLAG_LOCUS12697</name>
</gene>
<evidence type="ECO:0000259" key="7">
    <source>
        <dbReference type="PROSITE" id="PS50011"/>
    </source>
</evidence>
<dbReference type="InterPro" id="IPR011009">
    <property type="entry name" value="Kinase-like_dom_sf"/>
</dbReference>
<feature type="binding site" evidence="4">
    <location>
        <position position="366"/>
    </location>
    <ligand>
        <name>ATP</name>
        <dbReference type="ChEBI" id="CHEBI:30616"/>
    </ligand>
</feature>
<dbReference type="Pfam" id="PF07714">
    <property type="entry name" value="PK_Tyr_Ser-Thr"/>
    <property type="match status" value="1"/>
</dbReference>
<dbReference type="InterPro" id="IPR050122">
    <property type="entry name" value="RTK"/>
</dbReference>
<keyword evidence="2 4" id="KW-0067">ATP-binding</keyword>
<dbReference type="OrthoDB" id="535945at2759"/>
<dbReference type="PANTHER" id="PTHR24416">
    <property type="entry name" value="TYROSINE-PROTEIN KINASE RECEPTOR"/>
    <property type="match status" value="1"/>
</dbReference>
<feature type="compositionally biased region" description="Basic and acidic residues" evidence="5">
    <location>
        <begin position="627"/>
        <end position="646"/>
    </location>
</feature>
<feature type="domain" description="Protein kinase" evidence="7">
    <location>
        <begin position="332"/>
        <end position="606"/>
    </location>
</feature>
<keyword evidence="6" id="KW-1133">Transmembrane helix</keyword>
<dbReference type="InterPro" id="IPR008266">
    <property type="entry name" value="Tyr_kinase_AS"/>
</dbReference>
<dbReference type="Gene3D" id="1.10.510.10">
    <property type="entry name" value="Transferase(Phosphotransferase) domain 1"/>
    <property type="match status" value="1"/>
</dbReference>
<dbReference type="InterPro" id="IPR000719">
    <property type="entry name" value="Prot_kinase_dom"/>
</dbReference>
<evidence type="ECO:0000256" key="1">
    <source>
        <dbReference type="ARBA" id="ARBA00004479"/>
    </source>
</evidence>
<accession>A0A8J9ZFS4</accession>
<dbReference type="InterPro" id="IPR017441">
    <property type="entry name" value="Protein_kinase_ATP_BS"/>
</dbReference>
<comment type="catalytic activity">
    <reaction evidence="3">
        <text>L-tyrosyl-[protein] + ATP = O-phospho-L-tyrosyl-[protein] + ADP + H(+)</text>
        <dbReference type="Rhea" id="RHEA:10596"/>
        <dbReference type="Rhea" id="RHEA-COMP:10136"/>
        <dbReference type="Rhea" id="RHEA-COMP:20101"/>
        <dbReference type="ChEBI" id="CHEBI:15378"/>
        <dbReference type="ChEBI" id="CHEBI:30616"/>
        <dbReference type="ChEBI" id="CHEBI:46858"/>
        <dbReference type="ChEBI" id="CHEBI:61978"/>
        <dbReference type="ChEBI" id="CHEBI:456216"/>
        <dbReference type="EC" id="2.7.10.1"/>
    </reaction>
</comment>